<evidence type="ECO:0000313" key="2">
    <source>
        <dbReference type="EMBL" id="GAA4318256.1"/>
    </source>
</evidence>
<evidence type="ECO:0000256" key="1">
    <source>
        <dbReference type="SAM" id="Phobius"/>
    </source>
</evidence>
<reference evidence="3" key="1">
    <citation type="journal article" date="2019" name="Int. J. Syst. Evol. Microbiol.">
        <title>The Global Catalogue of Microorganisms (GCM) 10K type strain sequencing project: providing services to taxonomists for standard genome sequencing and annotation.</title>
        <authorList>
            <consortium name="The Broad Institute Genomics Platform"/>
            <consortium name="The Broad Institute Genome Sequencing Center for Infectious Disease"/>
            <person name="Wu L."/>
            <person name="Ma J."/>
        </authorList>
    </citation>
    <scope>NUCLEOTIDE SEQUENCE [LARGE SCALE GENOMIC DNA]</scope>
    <source>
        <strain evidence="3">JCM 17664</strain>
    </source>
</reference>
<accession>A0ABP8G6Z4</accession>
<feature type="transmembrane region" description="Helical" evidence="1">
    <location>
        <begin position="6"/>
        <end position="31"/>
    </location>
</feature>
<gene>
    <name evidence="2" type="ORF">GCM10023143_30880</name>
</gene>
<protein>
    <recommendedName>
        <fullName evidence="4">DUF2214 family protein</fullName>
    </recommendedName>
</protein>
<dbReference type="Proteomes" id="UP001501207">
    <property type="component" value="Unassembled WGS sequence"/>
</dbReference>
<dbReference type="RefSeq" id="WP_344980991.1">
    <property type="nucleotide sequence ID" value="NZ_BAABFN010000021.1"/>
</dbReference>
<feature type="transmembrane region" description="Helical" evidence="1">
    <location>
        <begin position="59"/>
        <end position="80"/>
    </location>
</feature>
<feature type="transmembrane region" description="Helical" evidence="1">
    <location>
        <begin position="86"/>
        <end position="105"/>
    </location>
</feature>
<keyword evidence="1" id="KW-0472">Membrane</keyword>
<organism evidence="2 3">
    <name type="scientific">Compostibacter hankyongensis</name>
    <dbReference type="NCBI Taxonomy" id="1007089"/>
    <lineage>
        <taxon>Bacteria</taxon>
        <taxon>Pseudomonadati</taxon>
        <taxon>Bacteroidota</taxon>
        <taxon>Chitinophagia</taxon>
        <taxon>Chitinophagales</taxon>
        <taxon>Chitinophagaceae</taxon>
        <taxon>Compostibacter</taxon>
    </lineage>
</organism>
<name>A0ABP8G6Z4_9BACT</name>
<keyword evidence="1" id="KW-1133">Transmembrane helix</keyword>
<sequence length="156" mass="17618">MEQYNLYHTALAMHIIGIVVAAGTTFMDFIVFRQYWKTYITDHRENAAIGGLLNNTQRLTGIGMLLIILSGILMMAYMHGVWGEQLWFRIKMGILVLIILNALLFRRRWGLKLKKLSAAGSPAAGLAGIKNNINISQLLQLLFFIAIFVLSAFKFN</sequence>
<proteinExistence type="predicted"/>
<comment type="caution">
    <text evidence="2">The sequence shown here is derived from an EMBL/GenBank/DDBJ whole genome shotgun (WGS) entry which is preliminary data.</text>
</comment>
<dbReference type="EMBL" id="BAABFN010000021">
    <property type="protein sequence ID" value="GAA4318256.1"/>
    <property type="molecule type" value="Genomic_DNA"/>
</dbReference>
<keyword evidence="1" id="KW-0812">Transmembrane</keyword>
<feature type="transmembrane region" description="Helical" evidence="1">
    <location>
        <begin position="138"/>
        <end position="155"/>
    </location>
</feature>
<evidence type="ECO:0008006" key="4">
    <source>
        <dbReference type="Google" id="ProtNLM"/>
    </source>
</evidence>
<evidence type="ECO:0000313" key="3">
    <source>
        <dbReference type="Proteomes" id="UP001501207"/>
    </source>
</evidence>
<keyword evidence="3" id="KW-1185">Reference proteome</keyword>